<dbReference type="OrthoDB" id="9772975at2"/>
<evidence type="ECO:0000256" key="16">
    <source>
        <dbReference type="HAMAP-Rule" id="MF_00823"/>
    </source>
</evidence>
<feature type="binding site" evidence="17">
    <location>
        <position position="50"/>
    </location>
    <ligand>
        <name>Zn(2+)</name>
        <dbReference type="ChEBI" id="CHEBI:29105"/>
    </ligand>
</feature>
<evidence type="ECO:0000256" key="10">
    <source>
        <dbReference type="ARBA" id="ARBA00022832"/>
    </source>
</evidence>
<gene>
    <name evidence="17" type="primary">accD</name>
    <name evidence="16" type="synonym">accA</name>
    <name evidence="20" type="ORF">SAMN02745163_02767</name>
</gene>
<feature type="domain" description="CoA carboxyltransferase N-terminal" evidence="18">
    <location>
        <begin position="43"/>
        <end position="307"/>
    </location>
</feature>
<proteinExistence type="inferred from homology"/>
<accession>A0A1M6MUK0</accession>
<comment type="similarity">
    <text evidence="4">In the N-terminal section; belongs to the AccD/PCCB family.</text>
</comment>
<dbReference type="PRINTS" id="PR01069">
    <property type="entry name" value="ACCCTRFRASEA"/>
</dbReference>
<name>A0A1M6MUK0_9CLOT</name>
<evidence type="ECO:0000256" key="12">
    <source>
        <dbReference type="ARBA" id="ARBA00023098"/>
    </source>
</evidence>
<evidence type="ECO:0000256" key="13">
    <source>
        <dbReference type="ARBA" id="ARBA00023160"/>
    </source>
</evidence>
<dbReference type="UniPathway" id="UPA00655">
    <property type="reaction ID" value="UER00711"/>
</dbReference>
<keyword evidence="17" id="KW-0863">Zinc-finger</keyword>
<dbReference type="Gene3D" id="3.90.226.10">
    <property type="entry name" value="2-enoyl-CoA Hydratase, Chain A, domain 1"/>
    <property type="match status" value="2"/>
</dbReference>
<keyword evidence="9 16" id="KW-0547">Nucleotide-binding</keyword>
<evidence type="ECO:0000259" key="19">
    <source>
        <dbReference type="PROSITE" id="PS50989"/>
    </source>
</evidence>
<evidence type="ECO:0000256" key="6">
    <source>
        <dbReference type="ARBA" id="ARBA00022490"/>
    </source>
</evidence>
<dbReference type="SUPFAM" id="SSF52096">
    <property type="entry name" value="ClpP/crotonase"/>
    <property type="match status" value="2"/>
</dbReference>
<dbReference type="STRING" id="1121302.SAMN02745163_02767"/>
<dbReference type="PROSITE" id="PS50989">
    <property type="entry name" value="COA_CT_CTER"/>
    <property type="match status" value="1"/>
</dbReference>
<feature type="binding site" evidence="17">
    <location>
        <position position="69"/>
    </location>
    <ligand>
        <name>Zn(2+)</name>
        <dbReference type="ChEBI" id="CHEBI:29105"/>
    </ligand>
</feature>
<evidence type="ECO:0000256" key="1">
    <source>
        <dbReference type="ARBA" id="ARBA00004496"/>
    </source>
</evidence>
<comment type="similarity">
    <text evidence="3">In the C-terminal section; belongs to the AccA family.</text>
</comment>
<comment type="subunit">
    <text evidence="5">Acetyl-CoA carboxylase is a heterotetramer composed of biotin carboxyl carrier protein (AccB), biotin carboxylase (AccC) and two subunits of ACCase subunit beta/alpha.</text>
</comment>
<dbReference type="RefSeq" id="WP_072988754.1">
    <property type="nucleotide sequence ID" value="NZ_FQZB01000011.1"/>
</dbReference>
<dbReference type="HAMAP" id="MF_01395">
    <property type="entry name" value="AcetylCoA_CT_beta"/>
    <property type="match status" value="1"/>
</dbReference>
<sequence length="583" mass="65173">MSEWFQIINNRKKYLGLREFSVSSASKEQNTSTVQLDKEVNHNSINCPNCNKKFNYLQLIKNNKVCNHCNYHFRMNAVERINLIFDKKELVLFDEDIISRNLIGFPGYDNKLKKLKEELDINEAVITGKGKILDNEVYFGVMDYRFIMGSMGAAVGERLTRMIERATKEDKPIVIFSASGGARMQEGIISLYQMAKVVSAIEDHNRKGLMYISILTDPTTGGVMASFASIADVIIAEPNATIGFAGKRVSKNFNNTISDFQTSEFHLESGHVDILCERRKLRNTIADIIEVYIESVRDNKSKLTVEVSEDKNISNNALINISAWERVKLARSPNRPNFEDYKNNIFDNFIELHGDRISMDDKSIVTGIGTVNGIPVTAILSAKGKNLDENIIRNFGMIKPEGYRKVIRVAKLSEKFGIPVVCFIDTPGADGGIEAEKMGQASAIANCIKEFTKLAVPIISIITGEGGSGGALAIGVADWMFMLENSIYSIISPEGCASILFRDSSRAKEIAEYLKLTADELLKLNIVNEIIAERKSGINIEKEVLINDIKTKLFNKVVELLQSDINTLLTKRLENLRKKGILI</sequence>
<feature type="binding site" evidence="17">
    <location>
        <position position="47"/>
    </location>
    <ligand>
        <name>Zn(2+)</name>
        <dbReference type="ChEBI" id="CHEBI:29105"/>
    </ligand>
</feature>
<evidence type="ECO:0000313" key="20">
    <source>
        <dbReference type="EMBL" id="SHJ87102.1"/>
    </source>
</evidence>
<evidence type="ECO:0000256" key="11">
    <source>
        <dbReference type="ARBA" id="ARBA00022840"/>
    </source>
</evidence>
<feature type="binding site" evidence="17">
    <location>
        <position position="66"/>
    </location>
    <ligand>
        <name>Zn(2+)</name>
        <dbReference type="ChEBI" id="CHEBI:29105"/>
    </ligand>
</feature>
<keyword evidence="8 16" id="KW-0808">Transferase</keyword>
<dbReference type="GO" id="GO:0003989">
    <property type="term" value="F:acetyl-CoA carboxylase activity"/>
    <property type="evidence" value="ECO:0007669"/>
    <property type="project" value="InterPro"/>
</dbReference>
<keyword evidence="21" id="KW-1185">Reference proteome</keyword>
<dbReference type="InterPro" id="IPR011763">
    <property type="entry name" value="COA_CT_C"/>
</dbReference>
<dbReference type="GO" id="GO:0009317">
    <property type="term" value="C:acetyl-CoA carboxylase complex"/>
    <property type="evidence" value="ECO:0007669"/>
    <property type="project" value="InterPro"/>
</dbReference>
<dbReference type="PANTHER" id="PTHR42853:SF3">
    <property type="entry name" value="ACETYL-COENZYME A CARBOXYLASE CARBOXYL TRANSFERASE SUBUNIT ALPHA, CHLOROPLASTIC"/>
    <property type="match status" value="1"/>
</dbReference>
<dbReference type="HAMAP" id="MF_00823">
    <property type="entry name" value="AcetylCoA_CT_alpha"/>
    <property type="match status" value="1"/>
</dbReference>
<dbReference type="EMBL" id="FQZB01000011">
    <property type="protein sequence ID" value="SHJ87102.1"/>
    <property type="molecule type" value="Genomic_DNA"/>
</dbReference>
<comment type="pathway">
    <text evidence="2 16">Lipid metabolism; malonyl-CoA biosynthesis; malonyl-CoA from acetyl-CoA: step 1/1.</text>
</comment>
<organism evidence="20 21">
    <name type="scientific">Clostridium cavendishii DSM 21758</name>
    <dbReference type="NCBI Taxonomy" id="1121302"/>
    <lineage>
        <taxon>Bacteria</taxon>
        <taxon>Bacillati</taxon>
        <taxon>Bacillota</taxon>
        <taxon>Clostridia</taxon>
        <taxon>Eubacteriales</taxon>
        <taxon>Clostridiaceae</taxon>
        <taxon>Clostridium</taxon>
    </lineage>
</organism>
<dbReference type="InterPro" id="IPR011762">
    <property type="entry name" value="COA_CT_N"/>
</dbReference>
<comment type="catalytic activity">
    <reaction evidence="15 16">
        <text>N(6)-carboxybiotinyl-L-lysyl-[protein] + acetyl-CoA = N(6)-biotinyl-L-lysyl-[protein] + malonyl-CoA</text>
        <dbReference type="Rhea" id="RHEA:54728"/>
        <dbReference type="Rhea" id="RHEA-COMP:10505"/>
        <dbReference type="Rhea" id="RHEA-COMP:10506"/>
        <dbReference type="ChEBI" id="CHEBI:57288"/>
        <dbReference type="ChEBI" id="CHEBI:57384"/>
        <dbReference type="ChEBI" id="CHEBI:83144"/>
        <dbReference type="ChEBI" id="CHEBI:83145"/>
        <dbReference type="EC" id="2.1.3.15"/>
    </reaction>
</comment>
<dbReference type="GO" id="GO:0008270">
    <property type="term" value="F:zinc ion binding"/>
    <property type="evidence" value="ECO:0007669"/>
    <property type="project" value="UniProtKB-UniRule"/>
</dbReference>
<feature type="zinc finger region" description="C4-type" evidence="17">
    <location>
        <begin position="47"/>
        <end position="69"/>
    </location>
</feature>
<evidence type="ECO:0000259" key="18">
    <source>
        <dbReference type="PROSITE" id="PS50980"/>
    </source>
</evidence>
<dbReference type="EC" id="2.1.3.15" evidence="16"/>
<evidence type="ECO:0000256" key="3">
    <source>
        <dbReference type="ARBA" id="ARBA00006276"/>
    </source>
</evidence>
<comment type="similarity">
    <text evidence="17">Belongs to the AccD/PCCB family.</text>
</comment>
<protein>
    <recommendedName>
        <fullName evidence="16 17">Multifunctional fusion protein</fullName>
    </recommendedName>
    <domain>
        <recommendedName>
            <fullName evidence="16">Acetyl-coenzyme A carboxylase carboxyl transferase subunit alpha</fullName>
            <shortName evidence="16">ACCase subunit alpha</shortName>
            <shortName evidence="16">Acetyl-CoA carboxylase carboxyltransferase subunit alpha</shortName>
            <ecNumber evidence="16">2.1.3.15</ecNumber>
        </recommendedName>
    </domain>
    <domain>
        <recommendedName>
            <fullName evidence="17">Acetyl-coenzyme A carboxylase carboxyl transferase subunit beta</fullName>
            <shortName evidence="17">ACCase subunit beta</shortName>
            <shortName evidence="17">Acetyl-CoA carboxylase carboxyltransferase subunit beta</shortName>
        </recommendedName>
    </domain>
</protein>
<keyword evidence="10 16" id="KW-0276">Fatty acid metabolism</keyword>
<keyword evidence="6 16" id="KW-0963">Cytoplasm</keyword>
<comment type="cofactor">
    <cofactor evidence="17">
        <name>Zn(2+)</name>
        <dbReference type="ChEBI" id="CHEBI:29105"/>
    </cofactor>
    <text evidence="17">Binds 1 zinc ion per subunit.</text>
</comment>
<dbReference type="PANTHER" id="PTHR42853">
    <property type="entry name" value="ACETYL-COENZYME A CARBOXYLASE CARBOXYL TRANSFERASE SUBUNIT ALPHA"/>
    <property type="match status" value="1"/>
</dbReference>
<dbReference type="Proteomes" id="UP000184310">
    <property type="component" value="Unassembled WGS sequence"/>
</dbReference>
<dbReference type="GO" id="GO:2001295">
    <property type="term" value="P:malonyl-CoA biosynthetic process"/>
    <property type="evidence" value="ECO:0007669"/>
    <property type="project" value="UniProtKB-UniRule"/>
</dbReference>
<evidence type="ECO:0000256" key="9">
    <source>
        <dbReference type="ARBA" id="ARBA00022741"/>
    </source>
</evidence>
<evidence type="ECO:0000256" key="7">
    <source>
        <dbReference type="ARBA" id="ARBA00022516"/>
    </source>
</evidence>
<dbReference type="GO" id="GO:0005524">
    <property type="term" value="F:ATP binding"/>
    <property type="evidence" value="ECO:0007669"/>
    <property type="project" value="UniProtKB-KW"/>
</dbReference>
<keyword evidence="11 16" id="KW-0067">ATP-binding</keyword>
<evidence type="ECO:0000256" key="4">
    <source>
        <dbReference type="ARBA" id="ARBA00010284"/>
    </source>
</evidence>
<keyword evidence="12 16" id="KW-0443">Lipid metabolism</keyword>
<reference evidence="20 21" key="1">
    <citation type="submission" date="2016-11" db="EMBL/GenBank/DDBJ databases">
        <authorList>
            <person name="Jaros S."/>
            <person name="Januszkiewicz K."/>
            <person name="Wedrychowicz H."/>
        </authorList>
    </citation>
    <scope>NUCLEOTIDE SEQUENCE [LARGE SCALE GENOMIC DNA]</scope>
    <source>
        <strain evidence="20 21">DSM 21758</strain>
    </source>
</reference>
<keyword evidence="17" id="KW-0862">Zinc</keyword>
<dbReference type="InterPro" id="IPR001095">
    <property type="entry name" value="Acetyl_CoA_COase_a_su"/>
</dbReference>
<dbReference type="PROSITE" id="PS50980">
    <property type="entry name" value="COA_CT_NTER"/>
    <property type="match status" value="1"/>
</dbReference>
<evidence type="ECO:0000313" key="21">
    <source>
        <dbReference type="Proteomes" id="UP000184310"/>
    </source>
</evidence>
<keyword evidence="13 16" id="KW-0275">Fatty acid biosynthesis</keyword>
<keyword evidence="17" id="KW-0479">Metal-binding</keyword>
<keyword evidence="7 16" id="KW-0444">Lipid biosynthesis</keyword>
<dbReference type="InterPro" id="IPR000438">
    <property type="entry name" value="Acetyl_CoA_COase_Trfase_b_su"/>
</dbReference>
<evidence type="ECO:0000256" key="15">
    <source>
        <dbReference type="ARBA" id="ARBA00049152"/>
    </source>
</evidence>
<comment type="subcellular location">
    <subcellularLocation>
        <location evidence="1 16">Cytoplasm</location>
    </subcellularLocation>
</comment>
<comment type="function">
    <text evidence="14 17">Component of the acetyl coenzyme A carboxylase (ACC) complex. Biotin carboxylase (BC) catalyzes the carboxylation of biotin on its carrier protein (BCCP) and then the CO(2) group is transferred by the transcarboxylase to acetyl-CoA to form malonyl-CoA.</text>
</comment>
<comment type="subunit">
    <text evidence="16">Acetyl-CoA carboxylase is a heterohexamer composed of biotin carboxyl carrier protein (AccB), biotin carboxylase (AccC) and two subunits each of ACCase subunit alpha (AccA) and ACCase subunit beta (AccD).</text>
</comment>
<evidence type="ECO:0000256" key="14">
    <source>
        <dbReference type="ARBA" id="ARBA00025280"/>
    </source>
</evidence>
<evidence type="ECO:0000256" key="5">
    <source>
        <dbReference type="ARBA" id="ARBA00011664"/>
    </source>
</evidence>
<dbReference type="AlphaFoldDB" id="A0A1M6MUK0"/>
<dbReference type="InterPro" id="IPR029045">
    <property type="entry name" value="ClpP/crotonase-like_dom_sf"/>
</dbReference>
<dbReference type="GO" id="GO:0006633">
    <property type="term" value="P:fatty acid biosynthetic process"/>
    <property type="evidence" value="ECO:0007669"/>
    <property type="project" value="UniProtKB-KW"/>
</dbReference>
<dbReference type="Pfam" id="PF03255">
    <property type="entry name" value="ACCA"/>
    <property type="match status" value="1"/>
</dbReference>
<feature type="domain" description="CoA carboxyltransferase C-terminal" evidence="19">
    <location>
        <begin position="310"/>
        <end position="559"/>
    </location>
</feature>
<comment type="similarity">
    <text evidence="16">Belongs to the AccA family.</text>
</comment>
<evidence type="ECO:0000256" key="2">
    <source>
        <dbReference type="ARBA" id="ARBA00004956"/>
    </source>
</evidence>
<dbReference type="NCBIfam" id="NF041504">
    <property type="entry name" value="AccA_sub"/>
    <property type="match status" value="1"/>
</dbReference>
<comment type="function">
    <text evidence="16">Component of the acetyl coenzyme A carboxylase (ACC) complex. First, biotin carboxylase catalyzes the carboxylation of biotin on its carrier protein (BCCP) and then the CO(2) group is transferred by the carboxyltransferase to acetyl-CoA to form malonyl-CoA.</text>
</comment>
<evidence type="ECO:0000256" key="17">
    <source>
        <dbReference type="HAMAP-Rule" id="MF_01395"/>
    </source>
</evidence>
<dbReference type="GO" id="GO:0016743">
    <property type="term" value="F:carboxyl- or carbamoyltransferase activity"/>
    <property type="evidence" value="ECO:0007669"/>
    <property type="project" value="UniProtKB-UniRule"/>
</dbReference>
<evidence type="ECO:0000256" key="8">
    <source>
        <dbReference type="ARBA" id="ARBA00022679"/>
    </source>
</evidence>